<dbReference type="NCBIfam" id="TIGR00121">
    <property type="entry name" value="birA_ligase"/>
    <property type="match status" value="1"/>
</dbReference>
<proteinExistence type="predicted"/>
<evidence type="ECO:0000313" key="4">
    <source>
        <dbReference type="Proteomes" id="UP000610456"/>
    </source>
</evidence>
<dbReference type="PROSITE" id="PS51733">
    <property type="entry name" value="BPL_LPL_CATALYTIC"/>
    <property type="match status" value="1"/>
</dbReference>
<name>A0A918W014_9FLAO</name>
<dbReference type="PANTHER" id="PTHR12835">
    <property type="entry name" value="BIOTIN PROTEIN LIGASE"/>
    <property type="match status" value="1"/>
</dbReference>
<dbReference type="InterPro" id="IPR004408">
    <property type="entry name" value="Biotin_CoA_COase_ligase"/>
</dbReference>
<dbReference type="Gene3D" id="3.30.930.10">
    <property type="entry name" value="Bira Bifunctional Protein, Domain 2"/>
    <property type="match status" value="1"/>
</dbReference>
<dbReference type="SUPFAM" id="SSF55681">
    <property type="entry name" value="Class II aaRS and biotin synthetases"/>
    <property type="match status" value="1"/>
</dbReference>
<dbReference type="PANTHER" id="PTHR12835:SF5">
    <property type="entry name" value="BIOTIN--PROTEIN LIGASE"/>
    <property type="match status" value="1"/>
</dbReference>
<dbReference type="RefSeq" id="WP_189606040.1">
    <property type="nucleotide sequence ID" value="NZ_BMXB01000020.1"/>
</dbReference>
<feature type="domain" description="BPL/LPL catalytic" evidence="2">
    <location>
        <begin position="1"/>
        <end position="177"/>
    </location>
</feature>
<protein>
    <submittedName>
        <fullName evidence="3">Biotin--[acetyl-CoA-carboxylase] ligase</fullName>
    </submittedName>
</protein>
<dbReference type="GO" id="GO:0005737">
    <property type="term" value="C:cytoplasm"/>
    <property type="evidence" value="ECO:0007669"/>
    <property type="project" value="TreeGrafter"/>
</dbReference>
<dbReference type="Proteomes" id="UP000610456">
    <property type="component" value="Unassembled WGS sequence"/>
</dbReference>
<gene>
    <name evidence="3" type="primary">birA</name>
    <name evidence="3" type="ORF">GCM10007103_32540</name>
</gene>
<dbReference type="InterPro" id="IPR045864">
    <property type="entry name" value="aa-tRNA-synth_II/BPL/LPL"/>
</dbReference>
<sequence length="243" mass="26817">MHLIKVNAIKSTNSFAREMFKEKPAVTATCIVAKEQLEGRGQRGTSWMANPGQNLTFSILWPKPDVTPGHQFLLSAVVATAIVESLQKFSVPRLKVKWPNDIMAANQKLCGILIENVISDGKLAASVIGVGLNVNQTDFGGLPTAGSMKLLTGHNFDLDEVLEGVLKSIEDGLSAMKHLQDEDIMKVYRRQLFRLGVPSTFQLPDLTMFTGIIEDVSESGKLLVKTENETIKEFELKEIKLCF</sequence>
<dbReference type="InterPro" id="IPR004143">
    <property type="entry name" value="BPL_LPL_catalytic"/>
</dbReference>
<keyword evidence="1 3" id="KW-0436">Ligase</keyword>
<evidence type="ECO:0000256" key="1">
    <source>
        <dbReference type="ARBA" id="ARBA00022598"/>
    </source>
</evidence>
<keyword evidence="4" id="KW-1185">Reference proteome</keyword>
<accession>A0A918W014</accession>
<dbReference type="GO" id="GO:0004077">
    <property type="term" value="F:biotin--[biotin carboxyl-carrier protein] ligase activity"/>
    <property type="evidence" value="ECO:0007669"/>
    <property type="project" value="InterPro"/>
</dbReference>
<dbReference type="AlphaFoldDB" id="A0A918W014"/>
<comment type="caution">
    <text evidence="3">The sequence shown here is derived from an EMBL/GenBank/DDBJ whole genome shotgun (WGS) entry which is preliminary data.</text>
</comment>
<dbReference type="CDD" id="cd16442">
    <property type="entry name" value="BPL"/>
    <property type="match status" value="1"/>
</dbReference>
<evidence type="ECO:0000259" key="2">
    <source>
        <dbReference type="PROSITE" id="PS51733"/>
    </source>
</evidence>
<reference evidence="3" key="1">
    <citation type="journal article" date="2014" name="Int. J. Syst. Evol. Microbiol.">
        <title>Complete genome sequence of Corynebacterium casei LMG S-19264T (=DSM 44701T), isolated from a smear-ripened cheese.</title>
        <authorList>
            <consortium name="US DOE Joint Genome Institute (JGI-PGF)"/>
            <person name="Walter F."/>
            <person name="Albersmeier A."/>
            <person name="Kalinowski J."/>
            <person name="Ruckert C."/>
        </authorList>
    </citation>
    <scope>NUCLEOTIDE SEQUENCE</scope>
    <source>
        <strain evidence="3">KCTC 12719</strain>
    </source>
</reference>
<dbReference type="Pfam" id="PF03099">
    <property type="entry name" value="BPL_LplA_LipB"/>
    <property type="match status" value="1"/>
</dbReference>
<organism evidence="3 4">
    <name type="scientific">Salinimicrobium marinum</name>
    <dbReference type="NCBI Taxonomy" id="680283"/>
    <lineage>
        <taxon>Bacteria</taxon>
        <taxon>Pseudomonadati</taxon>
        <taxon>Bacteroidota</taxon>
        <taxon>Flavobacteriia</taxon>
        <taxon>Flavobacteriales</taxon>
        <taxon>Flavobacteriaceae</taxon>
        <taxon>Salinimicrobium</taxon>
    </lineage>
</organism>
<evidence type="ECO:0000313" key="3">
    <source>
        <dbReference type="EMBL" id="GHA49146.1"/>
    </source>
</evidence>
<reference evidence="3" key="2">
    <citation type="submission" date="2020-09" db="EMBL/GenBank/DDBJ databases">
        <authorList>
            <person name="Sun Q."/>
            <person name="Kim S."/>
        </authorList>
    </citation>
    <scope>NUCLEOTIDE SEQUENCE</scope>
    <source>
        <strain evidence="3">KCTC 12719</strain>
    </source>
</reference>
<dbReference type="EMBL" id="BMXB01000020">
    <property type="protein sequence ID" value="GHA49146.1"/>
    <property type="molecule type" value="Genomic_DNA"/>
</dbReference>